<name>A0A2T0WUZ4_9BACT</name>
<dbReference type="Proteomes" id="UP000238157">
    <property type="component" value="Unassembled WGS sequence"/>
</dbReference>
<keyword evidence="4 6" id="KW-1133">Transmembrane helix</keyword>
<dbReference type="PIRSF" id="PIRSF035875">
    <property type="entry name" value="RNase_BN"/>
    <property type="match status" value="1"/>
</dbReference>
<keyword evidence="3 6" id="KW-0812">Transmembrane</keyword>
<feature type="transmembrane region" description="Helical" evidence="6">
    <location>
        <begin position="278"/>
        <end position="299"/>
    </location>
</feature>
<dbReference type="Pfam" id="PF03631">
    <property type="entry name" value="Virul_fac_BrkB"/>
    <property type="match status" value="1"/>
</dbReference>
<feature type="transmembrane region" description="Helical" evidence="6">
    <location>
        <begin position="122"/>
        <end position="143"/>
    </location>
</feature>
<accession>A0A2T0WUZ4</accession>
<feature type="transmembrane region" description="Helical" evidence="6">
    <location>
        <begin position="56"/>
        <end position="78"/>
    </location>
</feature>
<evidence type="ECO:0000256" key="1">
    <source>
        <dbReference type="ARBA" id="ARBA00004651"/>
    </source>
</evidence>
<evidence type="ECO:0000313" key="8">
    <source>
        <dbReference type="Proteomes" id="UP000238157"/>
    </source>
</evidence>
<dbReference type="NCBIfam" id="TIGR00765">
    <property type="entry name" value="yihY_not_rbn"/>
    <property type="match status" value="1"/>
</dbReference>
<dbReference type="PANTHER" id="PTHR30213">
    <property type="entry name" value="INNER MEMBRANE PROTEIN YHJD"/>
    <property type="match status" value="1"/>
</dbReference>
<evidence type="ECO:0000313" key="7">
    <source>
        <dbReference type="EMBL" id="PRY90505.1"/>
    </source>
</evidence>
<dbReference type="InterPro" id="IPR017039">
    <property type="entry name" value="Virul_fac_BrkB"/>
</dbReference>
<evidence type="ECO:0000256" key="5">
    <source>
        <dbReference type="ARBA" id="ARBA00023136"/>
    </source>
</evidence>
<organism evidence="7 8">
    <name type="scientific">Mongoliibacter ruber</name>
    <dbReference type="NCBI Taxonomy" id="1750599"/>
    <lineage>
        <taxon>Bacteria</taxon>
        <taxon>Pseudomonadati</taxon>
        <taxon>Bacteroidota</taxon>
        <taxon>Cytophagia</taxon>
        <taxon>Cytophagales</taxon>
        <taxon>Cyclobacteriaceae</taxon>
        <taxon>Mongoliibacter</taxon>
    </lineage>
</organism>
<comment type="subcellular location">
    <subcellularLocation>
        <location evidence="1">Cell membrane</location>
        <topology evidence="1">Multi-pass membrane protein</topology>
    </subcellularLocation>
</comment>
<proteinExistence type="predicted"/>
<reference evidence="7 8" key="1">
    <citation type="submission" date="2018-03" db="EMBL/GenBank/DDBJ databases">
        <title>Genomic Encyclopedia of Archaeal and Bacterial Type Strains, Phase II (KMG-II): from individual species to whole genera.</title>
        <authorList>
            <person name="Goeker M."/>
        </authorList>
    </citation>
    <scope>NUCLEOTIDE SEQUENCE [LARGE SCALE GENOMIC DNA]</scope>
    <source>
        <strain evidence="7 8">DSM 27929</strain>
    </source>
</reference>
<comment type="caution">
    <text evidence="7">The sequence shown here is derived from an EMBL/GenBank/DDBJ whole genome shotgun (WGS) entry which is preliminary data.</text>
</comment>
<dbReference type="GO" id="GO:0005886">
    <property type="term" value="C:plasma membrane"/>
    <property type="evidence" value="ECO:0007669"/>
    <property type="project" value="UniProtKB-SubCell"/>
</dbReference>
<dbReference type="PANTHER" id="PTHR30213:SF1">
    <property type="entry name" value="INNER MEMBRANE PROTEIN YHJD"/>
    <property type="match status" value="1"/>
</dbReference>
<dbReference type="AlphaFoldDB" id="A0A2T0WUZ4"/>
<evidence type="ECO:0000256" key="4">
    <source>
        <dbReference type="ARBA" id="ARBA00022989"/>
    </source>
</evidence>
<sequence length="329" mass="36509">MEGFLLAVKALTAYLIYGKNKFVMFKKKFNKLKELTFFQIIIDSVKDFTSGESSGLAAGTAFYTIFSLPALLIIILNIGTTFISESDFQEEVLVQVENLAGTESRETLEEILDNFTVEQDSGIPYAVAFLILAFSATTVFVSLQNAINHIWHIKPKPEKGILKFVINRLLSFSLVASIGFIMLISLILDAVLVIANNYLTEYLVDLPINFASFASFIVAQVIVIIVFALMYKILPDAKVRWKDTWLGAFVTMVLFGVGKYLIGIYMGNSDLGSTYGAAGSLVILLIWVYYSVVIFLFGAQITYYIAEKIGGGVIPKSQAVRVELKELEN</sequence>
<evidence type="ECO:0000256" key="6">
    <source>
        <dbReference type="SAM" id="Phobius"/>
    </source>
</evidence>
<evidence type="ECO:0000256" key="2">
    <source>
        <dbReference type="ARBA" id="ARBA00022475"/>
    </source>
</evidence>
<keyword evidence="2" id="KW-1003">Cell membrane</keyword>
<evidence type="ECO:0000256" key="3">
    <source>
        <dbReference type="ARBA" id="ARBA00022692"/>
    </source>
</evidence>
<feature type="transmembrane region" description="Helical" evidence="6">
    <location>
        <begin position="245"/>
        <end position="266"/>
    </location>
</feature>
<keyword evidence="8" id="KW-1185">Reference proteome</keyword>
<dbReference type="EMBL" id="PVTR01000001">
    <property type="protein sequence ID" value="PRY90505.1"/>
    <property type="molecule type" value="Genomic_DNA"/>
</dbReference>
<protein>
    <submittedName>
        <fullName evidence="7">Membrane protein</fullName>
    </submittedName>
</protein>
<feature type="transmembrane region" description="Helical" evidence="6">
    <location>
        <begin position="208"/>
        <end position="233"/>
    </location>
</feature>
<feature type="transmembrane region" description="Helical" evidence="6">
    <location>
        <begin position="164"/>
        <end position="188"/>
    </location>
</feature>
<keyword evidence="5 6" id="KW-0472">Membrane</keyword>
<gene>
    <name evidence="7" type="ORF">CLW00_101166</name>
</gene>